<evidence type="ECO:0000313" key="7">
    <source>
        <dbReference type="EMBL" id="KAK1759822.1"/>
    </source>
</evidence>
<feature type="transmembrane region" description="Helical" evidence="6">
    <location>
        <begin position="296"/>
        <end position="313"/>
    </location>
</feature>
<dbReference type="EMBL" id="MU839828">
    <property type="protein sequence ID" value="KAK1759822.1"/>
    <property type="molecule type" value="Genomic_DNA"/>
</dbReference>
<comment type="subcellular location">
    <subcellularLocation>
        <location evidence="1">Membrane</location>
        <topology evidence="1">Multi-pass membrane protein</topology>
    </subcellularLocation>
</comment>
<protein>
    <submittedName>
        <fullName evidence="7">RTA1 like protein-domain-containing protein</fullName>
    </submittedName>
</protein>
<keyword evidence="4 6" id="KW-0472">Membrane</keyword>
<evidence type="ECO:0000256" key="6">
    <source>
        <dbReference type="SAM" id="Phobius"/>
    </source>
</evidence>
<comment type="caution">
    <text evidence="7">The sequence shown here is derived from an EMBL/GenBank/DDBJ whole genome shotgun (WGS) entry which is preliminary data.</text>
</comment>
<organism evidence="7 8">
    <name type="scientific">Echria macrotheca</name>
    <dbReference type="NCBI Taxonomy" id="438768"/>
    <lineage>
        <taxon>Eukaryota</taxon>
        <taxon>Fungi</taxon>
        <taxon>Dikarya</taxon>
        <taxon>Ascomycota</taxon>
        <taxon>Pezizomycotina</taxon>
        <taxon>Sordariomycetes</taxon>
        <taxon>Sordariomycetidae</taxon>
        <taxon>Sordariales</taxon>
        <taxon>Schizotheciaceae</taxon>
        <taxon>Echria</taxon>
    </lineage>
</organism>
<feature type="transmembrane region" description="Helical" evidence="6">
    <location>
        <begin position="215"/>
        <end position="240"/>
    </location>
</feature>
<evidence type="ECO:0000313" key="8">
    <source>
        <dbReference type="Proteomes" id="UP001239445"/>
    </source>
</evidence>
<feature type="compositionally biased region" description="Basic and acidic residues" evidence="5">
    <location>
        <begin position="392"/>
        <end position="419"/>
    </location>
</feature>
<feature type="transmembrane region" description="Helical" evidence="6">
    <location>
        <begin position="139"/>
        <end position="161"/>
    </location>
</feature>
<feature type="transmembrane region" description="Helical" evidence="6">
    <location>
        <begin position="333"/>
        <end position="351"/>
    </location>
</feature>
<dbReference type="PANTHER" id="PTHR31465:SF35">
    <property type="entry name" value="RTA1 DOMAIN PROTEIN-RELATED"/>
    <property type="match status" value="1"/>
</dbReference>
<evidence type="ECO:0000256" key="2">
    <source>
        <dbReference type="ARBA" id="ARBA00022692"/>
    </source>
</evidence>
<keyword evidence="3 6" id="KW-1133">Transmembrane helix</keyword>
<feature type="region of interest" description="Disordered" evidence="5">
    <location>
        <begin position="385"/>
        <end position="425"/>
    </location>
</feature>
<feature type="transmembrane region" description="Helical" evidence="6">
    <location>
        <begin position="252"/>
        <end position="275"/>
    </location>
</feature>
<proteinExistence type="predicted"/>
<dbReference type="AlphaFoldDB" id="A0AAJ0FA76"/>
<dbReference type="InterPro" id="IPR007568">
    <property type="entry name" value="RTA1"/>
</dbReference>
<feature type="transmembrane region" description="Helical" evidence="6">
    <location>
        <begin position="173"/>
        <end position="195"/>
    </location>
</feature>
<gene>
    <name evidence="7" type="ORF">QBC47DRAFT_373130</name>
</gene>
<accession>A0AAJ0FA76</accession>
<sequence>METRGRVLCGCCGFVWTPPFCGTAGRWPRLVVGCFTRNGERFCCIKQGSLPFSPLTSLHCLSSCSSSIALVLTFSFSILCWSSSLASGSGFLSVNMASDLQQFKYYHYNPSYGGNIAFIVLFSIPTIIHIVLMFRRKTWYFIPFVIGCLFEVTGYIGRVISAQETPNWTLGPYLVQTLLILLAPALYAASIYMVLGRLIQLLDAEEHSVVRLRWLTKVFVLGDVLSFLGQSAGGGILATAKTKKDQDLGNDVVLSGLGIQVIFFGLFIITTAIFHRRITSRPTARSFAVAVPWQRFLLALYASSILILARSLFRMVEFGLGSDSVLMQQEVFLFVLDGLLMLGVTLVFIWYHPGRILLGYKSVVGVSRDGDVESSAGENFRMVSSMEVTGGGRDDKRRHGRRDERERREKRERRREGRDHHRSHR</sequence>
<dbReference type="GO" id="GO:0016020">
    <property type="term" value="C:membrane"/>
    <property type="evidence" value="ECO:0007669"/>
    <property type="project" value="UniProtKB-SubCell"/>
</dbReference>
<dbReference type="Pfam" id="PF04479">
    <property type="entry name" value="RTA1"/>
    <property type="match status" value="1"/>
</dbReference>
<evidence type="ECO:0000256" key="5">
    <source>
        <dbReference type="SAM" id="MobiDB-lite"/>
    </source>
</evidence>
<dbReference type="Proteomes" id="UP001239445">
    <property type="component" value="Unassembled WGS sequence"/>
</dbReference>
<feature type="transmembrane region" description="Helical" evidence="6">
    <location>
        <begin position="112"/>
        <end position="132"/>
    </location>
</feature>
<dbReference type="PANTHER" id="PTHR31465">
    <property type="entry name" value="PROTEIN RTA1-RELATED"/>
    <property type="match status" value="1"/>
</dbReference>
<keyword evidence="2 6" id="KW-0812">Transmembrane</keyword>
<keyword evidence="8" id="KW-1185">Reference proteome</keyword>
<evidence type="ECO:0000256" key="3">
    <source>
        <dbReference type="ARBA" id="ARBA00022989"/>
    </source>
</evidence>
<name>A0AAJ0FA76_9PEZI</name>
<evidence type="ECO:0000256" key="1">
    <source>
        <dbReference type="ARBA" id="ARBA00004141"/>
    </source>
</evidence>
<reference evidence="7" key="1">
    <citation type="submission" date="2023-06" db="EMBL/GenBank/DDBJ databases">
        <title>Genome-scale phylogeny and comparative genomics of the fungal order Sordariales.</title>
        <authorList>
            <consortium name="Lawrence Berkeley National Laboratory"/>
            <person name="Hensen N."/>
            <person name="Bonometti L."/>
            <person name="Westerberg I."/>
            <person name="Brannstrom I.O."/>
            <person name="Guillou S."/>
            <person name="Cros-Aarteil S."/>
            <person name="Calhoun S."/>
            <person name="Haridas S."/>
            <person name="Kuo A."/>
            <person name="Mondo S."/>
            <person name="Pangilinan J."/>
            <person name="Riley R."/>
            <person name="Labutti K."/>
            <person name="Andreopoulos B."/>
            <person name="Lipzen A."/>
            <person name="Chen C."/>
            <person name="Yanf M."/>
            <person name="Daum C."/>
            <person name="Ng V."/>
            <person name="Clum A."/>
            <person name="Steindorff A."/>
            <person name="Ohm R."/>
            <person name="Martin F."/>
            <person name="Silar P."/>
            <person name="Natvig D."/>
            <person name="Lalanne C."/>
            <person name="Gautier V."/>
            <person name="Ament-Velasquez S.L."/>
            <person name="Kruys A."/>
            <person name="Hutchinson M.I."/>
            <person name="Powell A.J."/>
            <person name="Barry K."/>
            <person name="Miller A.N."/>
            <person name="Grigoriev I.V."/>
            <person name="Debuchy R."/>
            <person name="Gladieux P."/>
            <person name="Thoren M.H."/>
            <person name="Johannesson H."/>
        </authorList>
    </citation>
    <scope>NUCLEOTIDE SEQUENCE</scope>
    <source>
        <strain evidence="7">PSN4</strain>
    </source>
</reference>
<evidence type="ECO:0000256" key="4">
    <source>
        <dbReference type="ARBA" id="ARBA00023136"/>
    </source>
</evidence>
<feature type="transmembrane region" description="Helical" evidence="6">
    <location>
        <begin position="68"/>
        <end position="92"/>
    </location>
</feature>